<dbReference type="SUPFAM" id="SSF54909">
    <property type="entry name" value="Dimeric alpha+beta barrel"/>
    <property type="match status" value="1"/>
</dbReference>
<dbReference type="GO" id="GO:0016491">
    <property type="term" value="F:oxidoreductase activity"/>
    <property type="evidence" value="ECO:0007669"/>
    <property type="project" value="InterPro"/>
</dbReference>
<dbReference type="OrthoDB" id="2519291at2759"/>
<evidence type="ECO:0000259" key="2">
    <source>
        <dbReference type="Pfam" id="PF07110"/>
    </source>
</evidence>
<sequence length="138" mass="15959">MTQVAEKLAEKTNVVKVVGLFKRKPGLSMDEFKDYYENHHIKLFEEHVSHPGVLRYARRYLEPFAGLASPLATPKSGGYDVIMEVWYSDKELFDSFKGQSNPDFSEIVKKDEEYLFDRGSMVMFLSEDHESKDGVWVV</sequence>
<dbReference type="RefSeq" id="XP_013254964.1">
    <property type="nucleotide sequence ID" value="XM_013399510.1"/>
</dbReference>
<dbReference type="InterPro" id="IPR011008">
    <property type="entry name" value="Dimeric_a/b-barrel"/>
</dbReference>
<name>A0A072NWZ2_9EURO</name>
<dbReference type="AlphaFoldDB" id="A0A072NWZ2"/>
<evidence type="ECO:0000256" key="1">
    <source>
        <dbReference type="ARBA" id="ARBA00005986"/>
    </source>
</evidence>
<protein>
    <recommendedName>
        <fullName evidence="2">EthD domain-containing protein</fullName>
    </recommendedName>
</protein>
<proteinExistence type="inferred from homology"/>
<feature type="domain" description="EthD" evidence="2">
    <location>
        <begin position="24"/>
        <end position="118"/>
    </location>
</feature>
<reference evidence="3 4" key="1">
    <citation type="submission" date="2013-03" db="EMBL/GenBank/DDBJ databases">
        <title>The Genome Sequence of Exophiala aquamarina CBS 119918.</title>
        <authorList>
            <consortium name="The Broad Institute Genomics Platform"/>
            <person name="Cuomo C."/>
            <person name="de Hoog S."/>
            <person name="Gorbushina A."/>
            <person name="Walker B."/>
            <person name="Young S.K."/>
            <person name="Zeng Q."/>
            <person name="Gargeya S."/>
            <person name="Fitzgerald M."/>
            <person name="Haas B."/>
            <person name="Abouelleil A."/>
            <person name="Allen A.W."/>
            <person name="Alvarado L."/>
            <person name="Arachchi H.M."/>
            <person name="Berlin A.M."/>
            <person name="Chapman S.B."/>
            <person name="Gainer-Dewar J."/>
            <person name="Goldberg J."/>
            <person name="Griggs A."/>
            <person name="Gujja S."/>
            <person name="Hansen M."/>
            <person name="Howarth C."/>
            <person name="Imamovic A."/>
            <person name="Ireland A."/>
            <person name="Larimer J."/>
            <person name="McCowan C."/>
            <person name="Murphy C."/>
            <person name="Pearson M."/>
            <person name="Poon T.W."/>
            <person name="Priest M."/>
            <person name="Roberts A."/>
            <person name="Saif S."/>
            <person name="Shea T."/>
            <person name="Sisk P."/>
            <person name="Sykes S."/>
            <person name="Wortman J."/>
            <person name="Nusbaum C."/>
            <person name="Birren B."/>
        </authorList>
    </citation>
    <scope>NUCLEOTIDE SEQUENCE [LARGE SCALE GENOMIC DNA]</scope>
    <source>
        <strain evidence="3 4">CBS 119918</strain>
    </source>
</reference>
<dbReference type="VEuPathDB" id="FungiDB:A1O9_11615"/>
<keyword evidence="4" id="KW-1185">Reference proteome</keyword>
<dbReference type="HOGENOM" id="CLU_115019_2_1_1"/>
<evidence type="ECO:0000313" key="4">
    <source>
        <dbReference type="Proteomes" id="UP000027920"/>
    </source>
</evidence>
<dbReference type="Gene3D" id="3.30.70.100">
    <property type="match status" value="1"/>
</dbReference>
<dbReference type="Proteomes" id="UP000027920">
    <property type="component" value="Unassembled WGS sequence"/>
</dbReference>
<comment type="caution">
    <text evidence="3">The sequence shown here is derived from an EMBL/GenBank/DDBJ whole genome shotgun (WGS) entry which is preliminary data.</text>
</comment>
<dbReference type="GeneID" id="25286512"/>
<organism evidence="3 4">
    <name type="scientific">Exophiala aquamarina CBS 119918</name>
    <dbReference type="NCBI Taxonomy" id="1182545"/>
    <lineage>
        <taxon>Eukaryota</taxon>
        <taxon>Fungi</taxon>
        <taxon>Dikarya</taxon>
        <taxon>Ascomycota</taxon>
        <taxon>Pezizomycotina</taxon>
        <taxon>Eurotiomycetes</taxon>
        <taxon>Chaetothyriomycetidae</taxon>
        <taxon>Chaetothyriales</taxon>
        <taxon>Herpotrichiellaceae</taxon>
        <taxon>Exophiala</taxon>
    </lineage>
</organism>
<evidence type="ECO:0000313" key="3">
    <source>
        <dbReference type="EMBL" id="KEF52374.1"/>
    </source>
</evidence>
<dbReference type="EMBL" id="AMGV01000018">
    <property type="protein sequence ID" value="KEF52374.1"/>
    <property type="molecule type" value="Genomic_DNA"/>
</dbReference>
<comment type="similarity">
    <text evidence="1">Belongs to the tpcK family.</text>
</comment>
<gene>
    <name evidence="3" type="ORF">A1O9_11615</name>
</gene>
<dbReference type="InterPro" id="IPR009799">
    <property type="entry name" value="EthD_dom"/>
</dbReference>
<accession>A0A072NWZ2</accession>
<dbReference type="Pfam" id="PF07110">
    <property type="entry name" value="EthD"/>
    <property type="match status" value="1"/>
</dbReference>